<organism evidence="3 4">
    <name type="scientific">Canarypox virus</name>
    <name type="common">CNPV</name>
    <dbReference type="NCBI Taxonomy" id="44088"/>
    <lineage>
        <taxon>Viruses</taxon>
        <taxon>Varidnaviria</taxon>
        <taxon>Bamfordvirae</taxon>
        <taxon>Nucleocytoviricota</taxon>
        <taxon>Pokkesviricetes</taxon>
        <taxon>Chitovirales</taxon>
        <taxon>Poxviridae</taxon>
        <taxon>Chordopoxvirinae</taxon>
        <taxon>Avipoxvirus</taxon>
        <taxon>Avipoxvirus canarypox</taxon>
    </lineage>
</organism>
<gene>
    <name evidence="3" type="primary">CNPV150</name>
</gene>
<dbReference type="KEGG" id="vg:2700118"/>
<keyword evidence="1" id="KW-0677">Repeat</keyword>
<protein>
    <submittedName>
        <fullName evidence="3">CNPV150 ankyrin repeat protein</fullName>
    </submittedName>
</protein>
<dbReference type="Pfam" id="PF13637">
    <property type="entry name" value="Ank_4"/>
    <property type="match status" value="1"/>
</dbReference>
<dbReference type="InterPro" id="IPR018272">
    <property type="entry name" value="PRANC_domain"/>
</dbReference>
<dbReference type="SUPFAM" id="SSF48403">
    <property type="entry name" value="Ankyrin repeat"/>
    <property type="match status" value="1"/>
</dbReference>
<dbReference type="InterPro" id="IPR002110">
    <property type="entry name" value="Ankyrin_rpt"/>
</dbReference>
<dbReference type="Gene3D" id="1.25.40.20">
    <property type="entry name" value="Ankyrin repeat-containing domain"/>
    <property type="match status" value="3"/>
</dbReference>
<dbReference type="PROSITE" id="PS50088">
    <property type="entry name" value="ANK_REPEAT"/>
    <property type="match status" value="3"/>
</dbReference>
<dbReference type="InterPro" id="IPR036770">
    <property type="entry name" value="Ankyrin_rpt-contain_sf"/>
</dbReference>
<reference evidence="3 4" key="1">
    <citation type="journal article" date="2004" name="J. Virol.">
        <title>The genome of canarypox virus.</title>
        <authorList>
            <person name="Tulman E.R."/>
            <person name="Afonso C.L."/>
            <person name="Lu Z."/>
            <person name="Zsak L."/>
            <person name="Kutish G.F."/>
            <person name="Rock D.L."/>
        </authorList>
    </citation>
    <scope>NUCLEOTIDE SEQUENCE [LARGE SCALE GENOMIC DNA]</scope>
    <source>
        <strain evidence="3">ATCC VR-111</strain>
    </source>
</reference>
<dbReference type="PROSITE" id="PS50297">
    <property type="entry name" value="ANK_REP_REGION"/>
    <property type="match status" value="2"/>
</dbReference>
<keyword evidence="2" id="KW-0040">ANK repeat</keyword>
<evidence type="ECO:0000256" key="2">
    <source>
        <dbReference type="ARBA" id="ARBA00023043"/>
    </source>
</evidence>
<dbReference type="RefSeq" id="NP_955173.1">
    <property type="nucleotide sequence ID" value="NC_005309.1"/>
</dbReference>
<dbReference type="GeneID" id="2700118"/>
<dbReference type="SMART" id="SM00248">
    <property type="entry name" value="ANK"/>
    <property type="match status" value="5"/>
</dbReference>
<name>Q6VZJ7_CNPV</name>
<dbReference type="Proteomes" id="UP000168164">
    <property type="component" value="Segment"/>
</dbReference>
<dbReference type="InterPro" id="IPR050745">
    <property type="entry name" value="Multifunctional_regulatory"/>
</dbReference>
<accession>Q6VZJ7</accession>
<dbReference type="EMBL" id="AY318871">
    <property type="protein sequence ID" value="AAR83496.1"/>
    <property type="molecule type" value="Genomic_DNA"/>
</dbReference>
<evidence type="ECO:0000313" key="4">
    <source>
        <dbReference type="Proteomes" id="UP000168164"/>
    </source>
</evidence>
<dbReference type="Pfam" id="PF09372">
    <property type="entry name" value="PRANC"/>
    <property type="match status" value="1"/>
</dbReference>
<evidence type="ECO:0000256" key="1">
    <source>
        <dbReference type="ARBA" id="ARBA00022737"/>
    </source>
</evidence>
<dbReference type="Pfam" id="PF12796">
    <property type="entry name" value="Ank_2"/>
    <property type="match status" value="1"/>
</dbReference>
<dbReference type="OrthoDB" id="26at10257"/>
<keyword evidence="4" id="KW-1185">Reference proteome</keyword>
<organismHost>
    <name type="scientific">Serinus</name>
    <dbReference type="NCBI Taxonomy" id="9134"/>
</organismHost>
<evidence type="ECO:0000313" key="3">
    <source>
        <dbReference type="EMBL" id="AAR83496.1"/>
    </source>
</evidence>
<dbReference type="PANTHER" id="PTHR24189">
    <property type="entry name" value="MYOTROPHIN"/>
    <property type="match status" value="1"/>
</dbReference>
<sequence length="351" mass="40458">MDINDQDTYEIPPIHYAIETRDIETLKVLISKGADVNTRDIDNDVPLYKAMNITDNQIHNEIVDILLRNGADLNITNNYHFTPLHEAVFTSHWLTVKKLIYHGANINAKDETGKTPLHYSRNKQITKLLIQHGADMNLQDVYGYSPMYSMFNSPESINVLLDNGANANILNDVNNTPLEYIINLQSNFGLNIDIAKRCCNNITSNVLLNSFINDNIKKSVGHNKNINIINKTEFIKPFKEKCEKELEAIASTKIGDRYSLKHILVYNDIDLFVNLRNRISKLNISSKKFPIYGKLLKKKIDLINHRRKLIDKSMKILDNNLKHSYFSKLPIEIRYNILCKLSNDDLYIILE</sequence>
<proteinExistence type="predicted"/>